<accession>A0A438CFM8</accession>
<sequence>MTKPPPKSEKSKKVSGLRPLQPIQWACSAHEILQKVKLTACLTLLVLKTWKRFIQQILIIFNWLDLGKHRGHSIFLSSGPLCQRKGCHQDFHACLVMGRYPILKKRCLKDEGKDSPKIAHILSMEIDDVVKQ</sequence>
<dbReference type="EMBL" id="QGNW01002256">
    <property type="protein sequence ID" value="RVW21989.1"/>
    <property type="molecule type" value="Genomic_DNA"/>
</dbReference>
<name>A0A438CFM8_VITVI</name>
<dbReference type="AlphaFoldDB" id="A0A438CFM8"/>
<organism evidence="1 2">
    <name type="scientific">Vitis vinifera</name>
    <name type="common">Grape</name>
    <dbReference type="NCBI Taxonomy" id="29760"/>
    <lineage>
        <taxon>Eukaryota</taxon>
        <taxon>Viridiplantae</taxon>
        <taxon>Streptophyta</taxon>
        <taxon>Embryophyta</taxon>
        <taxon>Tracheophyta</taxon>
        <taxon>Spermatophyta</taxon>
        <taxon>Magnoliopsida</taxon>
        <taxon>eudicotyledons</taxon>
        <taxon>Gunneridae</taxon>
        <taxon>Pentapetalae</taxon>
        <taxon>rosids</taxon>
        <taxon>Vitales</taxon>
        <taxon>Vitaceae</taxon>
        <taxon>Viteae</taxon>
        <taxon>Vitis</taxon>
    </lineage>
</organism>
<reference evidence="1 2" key="1">
    <citation type="journal article" date="2018" name="PLoS Genet.">
        <title>Population sequencing reveals clonal diversity and ancestral inbreeding in the grapevine cultivar Chardonnay.</title>
        <authorList>
            <person name="Roach M.J."/>
            <person name="Johnson D.L."/>
            <person name="Bohlmann J."/>
            <person name="van Vuuren H.J."/>
            <person name="Jones S.J."/>
            <person name="Pretorius I.S."/>
            <person name="Schmidt S.A."/>
            <person name="Borneman A.R."/>
        </authorList>
    </citation>
    <scope>NUCLEOTIDE SEQUENCE [LARGE SCALE GENOMIC DNA]</scope>
    <source>
        <strain evidence="2">cv. Chardonnay</strain>
        <tissue evidence="1">Leaf</tissue>
    </source>
</reference>
<evidence type="ECO:0000313" key="1">
    <source>
        <dbReference type="EMBL" id="RVW21989.1"/>
    </source>
</evidence>
<evidence type="ECO:0000313" key="2">
    <source>
        <dbReference type="Proteomes" id="UP000288805"/>
    </source>
</evidence>
<protein>
    <submittedName>
        <fullName evidence="1">Uncharacterized protein</fullName>
    </submittedName>
</protein>
<comment type="caution">
    <text evidence="1">The sequence shown here is derived from an EMBL/GenBank/DDBJ whole genome shotgun (WGS) entry which is preliminary data.</text>
</comment>
<dbReference type="Proteomes" id="UP000288805">
    <property type="component" value="Unassembled WGS sequence"/>
</dbReference>
<proteinExistence type="predicted"/>
<gene>
    <name evidence="1" type="ORF">CK203_109829</name>
</gene>